<protein>
    <recommendedName>
        <fullName evidence="3">Immunity protein 35</fullName>
    </recommendedName>
</protein>
<name>A0ABX2FG99_9PSEU</name>
<comment type="caution">
    <text evidence="1">The sequence shown here is derived from an EMBL/GenBank/DDBJ whole genome shotgun (WGS) entry which is preliminary data.</text>
</comment>
<dbReference type="EMBL" id="JAAATY010000034">
    <property type="protein sequence ID" value="NRN70154.1"/>
    <property type="molecule type" value="Genomic_DNA"/>
</dbReference>
<proteinExistence type="predicted"/>
<evidence type="ECO:0008006" key="3">
    <source>
        <dbReference type="Google" id="ProtNLM"/>
    </source>
</evidence>
<gene>
    <name evidence="1" type="ORF">GC106_74190</name>
</gene>
<dbReference type="RefSeq" id="WP_173141106.1">
    <property type="nucleotide sequence ID" value="NZ_CBCSGW010000052.1"/>
</dbReference>
<reference evidence="1 2" key="1">
    <citation type="submission" date="2020-01" db="EMBL/GenBank/DDBJ databases">
        <title>Kibdelosporangium persica a novel Actinomycetes from a hot desert in Iran.</title>
        <authorList>
            <person name="Safaei N."/>
            <person name="Zaburannyi N."/>
            <person name="Mueller R."/>
            <person name="Wink J."/>
        </authorList>
    </citation>
    <scope>NUCLEOTIDE SEQUENCE [LARGE SCALE GENOMIC DNA]</scope>
    <source>
        <strain evidence="1 2">4NS15</strain>
    </source>
</reference>
<accession>A0ABX2FG99</accession>
<evidence type="ECO:0000313" key="2">
    <source>
        <dbReference type="Proteomes" id="UP000763557"/>
    </source>
</evidence>
<evidence type="ECO:0000313" key="1">
    <source>
        <dbReference type="EMBL" id="NRN70154.1"/>
    </source>
</evidence>
<keyword evidence="2" id="KW-1185">Reference proteome</keyword>
<organism evidence="1 2">
    <name type="scientific">Kibdelosporangium persicum</name>
    <dbReference type="NCBI Taxonomy" id="2698649"/>
    <lineage>
        <taxon>Bacteria</taxon>
        <taxon>Bacillati</taxon>
        <taxon>Actinomycetota</taxon>
        <taxon>Actinomycetes</taxon>
        <taxon>Pseudonocardiales</taxon>
        <taxon>Pseudonocardiaceae</taxon>
        <taxon>Kibdelosporangium</taxon>
    </lineage>
</organism>
<sequence length="108" mass="12007">MSEQFTVAPGSTPNLVVYDTDFTTAVAEMVTEHAPRLFAVVLEYGEQTDARVAAWGMTLEDGAYMITADGKNQYVLAEPENALRYVRRHTNITPHLVWAAPSAPREHE</sequence>
<dbReference type="Proteomes" id="UP000763557">
    <property type="component" value="Unassembled WGS sequence"/>
</dbReference>